<dbReference type="InterPro" id="IPR029753">
    <property type="entry name" value="D-isomer_DH_CS"/>
</dbReference>
<comment type="similarity">
    <text evidence="1 4">Belongs to the D-isomer specific 2-hydroxyacid dehydrogenase family.</text>
</comment>
<dbReference type="PANTHER" id="PTHR10996:SF178">
    <property type="entry name" value="2-HYDROXYACID DEHYDROGENASE YGL185C-RELATED"/>
    <property type="match status" value="1"/>
</dbReference>
<reference evidence="7 8" key="1">
    <citation type="submission" date="2019-03" db="EMBL/GenBank/DDBJ databases">
        <title>Genome Sequencing and Assembly of Various Microbes Isolated from Partially Reclaimed Soil and Acid Mine Drainage (AMD) Site.</title>
        <authorList>
            <person name="Steinbock B."/>
            <person name="Bechtold R."/>
            <person name="Sevigny J.L."/>
            <person name="Thomas D."/>
            <person name="Cuthill L.R."/>
            <person name="Aveiro Johannsen E.J."/>
            <person name="Thomas K."/>
            <person name="Ghosh A."/>
        </authorList>
    </citation>
    <scope>NUCLEOTIDE SEQUENCE [LARGE SCALE GENOMIC DNA]</scope>
    <source>
        <strain evidence="7 8">S-A3</strain>
    </source>
</reference>
<evidence type="ECO:0000313" key="7">
    <source>
        <dbReference type="EMBL" id="TDL38211.1"/>
    </source>
</evidence>
<dbReference type="InterPro" id="IPR006139">
    <property type="entry name" value="D-isomer_2_OHA_DH_cat_dom"/>
</dbReference>
<dbReference type="Pfam" id="PF00389">
    <property type="entry name" value="2-Hacid_dh"/>
    <property type="match status" value="1"/>
</dbReference>
<evidence type="ECO:0000256" key="3">
    <source>
        <dbReference type="ARBA" id="ARBA00023027"/>
    </source>
</evidence>
<evidence type="ECO:0000313" key="8">
    <source>
        <dbReference type="Proteomes" id="UP000295163"/>
    </source>
</evidence>
<keyword evidence="2 4" id="KW-0560">Oxidoreductase</keyword>
<organism evidence="7 8">
    <name type="scientific">Kocuria rosea</name>
    <name type="common">Deinococcus erythromyxa</name>
    <name type="synonym">Micrococcus rubens</name>
    <dbReference type="NCBI Taxonomy" id="1275"/>
    <lineage>
        <taxon>Bacteria</taxon>
        <taxon>Bacillati</taxon>
        <taxon>Actinomycetota</taxon>
        <taxon>Actinomycetes</taxon>
        <taxon>Micrococcales</taxon>
        <taxon>Micrococcaceae</taxon>
        <taxon>Kocuria</taxon>
    </lineage>
</organism>
<dbReference type="GO" id="GO:0005829">
    <property type="term" value="C:cytosol"/>
    <property type="evidence" value="ECO:0007669"/>
    <property type="project" value="TreeGrafter"/>
</dbReference>
<dbReference type="GO" id="GO:0030267">
    <property type="term" value="F:glyoxylate reductase (NADPH) activity"/>
    <property type="evidence" value="ECO:0007669"/>
    <property type="project" value="TreeGrafter"/>
</dbReference>
<sequence>MDVVVTDPIISRFAERLTAAAPEHRWRFLADASAADRAAAVAGADVLVCSRLEAAEAASALAVRLVQVTGAGLDRVAVQALPARASVANTFHHARPIAEHVLMSVLALSRRLLPSDRELRAGTWRTIATDPGVPLHPTLDTMTLGVLGLGSIGLETVRLAEAVGMSTVAVRHRPDAPVPDGVHPRWVGGPADLPRLLAESDVVVVTVPLTAATEGMIGAAELAAMRPTAVLVNVARGPVVDEDALYRALVRGDIAGAAIDVWWGAPAPGHTPPADLPFAELDNVLLTPHHSGHARSTFEGRADDIADNVVRLARGEELRNVVRRGTPPVRSLHQ</sequence>
<protein>
    <submittedName>
        <fullName evidence="7">Hydroxyacid dehydrogenase</fullName>
    </submittedName>
</protein>
<dbReference type="InterPro" id="IPR050223">
    <property type="entry name" value="D-isomer_2-hydroxyacid_DH"/>
</dbReference>
<dbReference type="PANTHER" id="PTHR10996">
    <property type="entry name" value="2-HYDROXYACID DEHYDROGENASE-RELATED"/>
    <property type="match status" value="1"/>
</dbReference>
<dbReference type="InterPro" id="IPR006140">
    <property type="entry name" value="D-isomer_DH_NAD-bd"/>
</dbReference>
<proteinExistence type="inferred from homology"/>
<comment type="caution">
    <text evidence="7">The sequence shown here is derived from an EMBL/GenBank/DDBJ whole genome shotgun (WGS) entry which is preliminary data.</text>
</comment>
<evidence type="ECO:0000259" key="6">
    <source>
        <dbReference type="Pfam" id="PF02826"/>
    </source>
</evidence>
<dbReference type="AlphaFoldDB" id="A0A4R5Y1F9"/>
<evidence type="ECO:0000256" key="2">
    <source>
        <dbReference type="ARBA" id="ARBA00023002"/>
    </source>
</evidence>
<dbReference type="Gene3D" id="3.40.50.720">
    <property type="entry name" value="NAD(P)-binding Rossmann-like Domain"/>
    <property type="match status" value="2"/>
</dbReference>
<dbReference type="GO" id="GO:0051287">
    <property type="term" value="F:NAD binding"/>
    <property type="evidence" value="ECO:0007669"/>
    <property type="project" value="InterPro"/>
</dbReference>
<dbReference type="SUPFAM" id="SSF51735">
    <property type="entry name" value="NAD(P)-binding Rossmann-fold domains"/>
    <property type="match status" value="1"/>
</dbReference>
<dbReference type="Pfam" id="PF02826">
    <property type="entry name" value="2-Hacid_dh_C"/>
    <property type="match status" value="1"/>
</dbReference>
<evidence type="ECO:0000259" key="5">
    <source>
        <dbReference type="Pfam" id="PF00389"/>
    </source>
</evidence>
<dbReference type="SUPFAM" id="SSF52283">
    <property type="entry name" value="Formate/glycerate dehydrogenase catalytic domain-like"/>
    <property type="match status" value="1"/>
</dbReference>
<feature type="domain" description="D-isomer specific 2-hydroxyacid dehydrogenase catalytic" evidence="5">
    <location>
        <begin position="3"/>
        <end position="322"/>
    </location>
</feature>
<dbReference type="Proteomes" id="UP000295163">
    <property type="component" value="Unassembled WGS sequence"/>
</dbReference>
<dbReference type="GO" id="GO:0016618">
    <property type="term" value="F:hydroxypyruvate reductase [NAD(P)H] activity"/>
    <property type="evidence" value="ECO:0007669"/>
    <property type="project" value="TreeGrafter"/>
</dbReference>
<feature type="domain" description="D-isomer specific 2-hydroxyacid dehydrogenase NAD-binding" evidence="6">
    <location>
        <begin position="103"/>
        <end position="290"/>
    </location>
</feature>
<keyword evidence="3" id="KW-0520">NAD</keyword>
<dbReference type="EMBL" id="SMZT01000011">
    <property type="protein sequence ID" value="TDL38211.1"/>
    <property type="molecule type" value="Genomic_DNA"/>
</dbReference>
<name>A0A4R5Y1F9_KOCRO</name>
<evidence type="ECO:0000256" key="4">
    <source>
        <dbReference type="RuleBase" id="RU003719"/>
    </source>
</evidence>
<dbReference type="InterPro" id="IPR036291">
    <property type="entry name" value="NAD(P)-bd_dom_sf"/>
</dbReference>
<accession>A0A4R5Y1F9</accession>
<evidence type="ECO:0000256" key="1">
    <source>
        <dbReference type="ARBA" id="ARBA00005854"/>
    </source>
</evidence>
<dbReference type="CDD" id="cd12165">
    <property type="entry name" value="2-Hacid_dh_6"/>
    <property type="match status" value="1"/>
</dbReference>
<dbReference type="PROSITE" id="PS00671">
    <property type="entry name" value="D_2_HYDROXYACID_DH_3"/>
    <property type="match status" value="1"/>
</dbReference>
<gene>
    <name evidence="7" type="ORF">E2R59_17335</name>
</gene>